<dbReference type="InterPro" id="IPR025555">
    <property type="entry name" value="YppG"/>
</dbReference>
<feature type="region of interest" description="Disordered" evidence="1">
    <location>
        <begin position="1"/>
        <end position="34"/>
    </location>
</feature>
<reference evidence="2 3" key="1">
    <citation type="submission" date="2019-11" db="EMBL/GenBank/DDBJ databases">
        <authorList>
            <person name="Li X."/>
        </authorList>
    </citation>
    <scope>NUCLEOTIDE SEQUENCE [LARGE SCALE GENOMIC DNA]</scope>
    <source>
        <strain evidence="2 3">L9</strain>
    </source>
</reference>
<dbReference type="Proteomes" id="UP000469125">
    <property type="component" value="Unassembled WGS sequence"/>
</dbReference>
<proteinExistence type="predicted"/>
<keyword evidence="3" id="KW-1185">Reference proteome</keyword>
<dbReference type="RefSeq" id="WP_155669850.1">
    <property type="nucleotide sequence ID" value="NZ_WOCA01000014.1"/>
</dbReference>
<name>A0A6N8FQ96_9BACI</name>
<dbReference type="EMBL" id="WOCA01000014">
    <property type="protein sequence ID" value="MUK89728.1"/>
    <property type="molecule type" value="Genomic_DNA"/>
</dbReference>
<dbReference type="AlphaFoldDB" id="A0A6N8FQ96"/>
<evidence type="ECO:0000313" key="2">
    <source>
        <dbReference type="EMBL" id="MUK89728.1"/>
    </source>
</evidence>
<dbReference type="Pfam" id="PF14179">
    <property type="entry name" value="YppG"/>
    <property type="match status" value="1"/>
</dbReference>
<sequence>MNQRPFYHHPPSYRQSYTNNPYPSNQQPYSPYYQQNEPLQTQTPFEYFSKPKQPPNWYQYTQQQNPNSFEQQYAPAPKGILSQFQDENGQINLDKMLSTVGQMANTYHQVQPIIKQFGDLIKTFR</sequence>
<protein>
    <recommendedName>
        <fullName evidence="4">YppG-like protein</fullName>
    </recommendedName>
</protein>
<evidence type="ECO:0000313" key="3">
    <source>
        <dbReference type="Proteomes" id="UP000469125"/>
    </source>
</evidence>
<feature type="compositionally biased region" description="Low complexity" evidence="1">
    <location>
        <begin position="19"/>
        <end position="34"/>
    </location>
</feature>
<organism evidence="2 3">
    <name type="scientific">Ornithinibacillus caprae</name>
    <dbReference type="NCBI Taxonomy" id="2678566"/>
    <lineage>
        <taxon>Bacteria</taxon>
        <taxon>Bacillati</taxon>
        <taxon>Bacillota</taxon>
        <taxon>Bacilli</taxon>
        <taxon>Bacillales</taxon>
        <taxon>Bacillaceae</taxon>
        <taxon>Ornithinibacillus</taxon>
    </lineage>
</organism>
<comment type="caution">
    <text evidence="2">The sequence shown here is derived from an EMBL/GenBank/DDBJ whole genome shotgun (WGS) entry which is preliminary data.</text>
</comment>
<evidence type="ECO:0008006" key="4">
    <source>
        <dbReference type="Google" id="ProtNLM"/>
    </source>
</evidence>
<gene>
    <name evidence="2" type="ORF">GMD78_15265</name>
</gene>
<evidence type="ECO:0000256" key="1">
    <source>
        <dbReference type="SAM" id="MobiDB-lite"/>
    </source>
</evidence>
<accession>A0A6N8FQ96</accession>